<dbReference type="GeneID" id="94337232"/>
<dbReference type="PROSITE" id="PS50082">
    <property type="entry name" value="WD_REPEATS_2"/>
    <property type="match status" value="1"/>
</dbReference>
<name>A0AAD9PI33_9APIC</name>
<protein>
    <submittedName>
        <fullName evidence="5">Bifunctional WD40 repeat/WD40-repeat-containing domain superfamily/WD40-YVTN repeat-like-containing domain superfamily</fullName>
    </submittedName>
</protein>
<dbReference type="SUPFAM" id="SSF50978">
    <property type="entry name" value="WD40 repeat-like"/>
    <property type="match status" value="1"/>
</dbReference>
<evidence type="ECO:0000313" key="6">
    <source>
        <dbReference type="Proteomes" id="UP001214638"/>
    </source>
</evidence>
<dbReference type="InterPro" id="IPR036322">
    <property type="entry name" value="WD40_repeat_dom_sf"/>
</dbReference>
<organism evidence="5 6">
    <name type="scientific">Babesia duncani</name>
    <dbReference type="NCBI Taxonomy" id="323732"/>
    <lineage>
        <taxon>Eukaryota</taxon>
        <taxon>Sar</taxon>
        <taxon>Alveolata</taxon>
        <taxon>Apicomplexa</taxon>
        <taxon>Aconoidasida</taxon>
        <taxon>Piroplasmida</taxon>
        <taxon>Babesiidae</taxon>
        <taxon>Babesia</taxon>
    </lineage>
</organism>
<evidence type="ECO:0000256" key="3">
    <source>
        <dbReference type="ARBA" id="ARBA00022737"/>
    </source>
</evidence>
<dbReference type="KEGG" id="bdw:94337232"/>
<dbReference type="Pfam" id="PF24796">
    <property type="entry name" value="WDR55"/>
    <property type="match status" value="1"/>
</dbReference>
<dbReference type="PANTHER" id="PTHR44019:SF20">
    <property type="entry name" value="WD REPEAT-CONTAINING PROTEIN 55"/>
    <property type="match status" value="1"/>
</dbReference>
<proteinExistence type="inferred from homology"/>
<gene>
    <name evidence="5" type="ORF">BdWA1_002935</name>
</gene>
<accession>A0AAD9PI33</accession>
<dbReference type="EMBL" id="JALLKP010000004">
    <property type="protein sequence ID" value="KAK2195262.1"/>
    <property type="molecule type" value="Genomic_DNA"/>
</dbReference>
<keyword evidence="2 4" id="KW-0853">WD repeat</keyword>
<dbReference type="InterPro" id="IPR001680">
    <property type="entry name" value="WD40_rpt"/>
</dbReference>
<dbReference type="SMART" id="SM00320">
    <property type="entry name" value="WD40"/>
    <property type="match status" value="5"/>
</dbReference>
<dbReference type="Gene3D" id="2.130.10.10">
    <property type="entry name" value="YVTN repeat-like/Quinoprotein amine dehydrogenase"/>
    <property type="match status" value="1"/>
</dbReference>
<dbReference type="Proteomes" id="UP001214638">
    <property type="component" value="Unassembled WGS sequence"/>
</dbReference>
<evidence type="ECO:0000256" key="1">
    <source>
        <dbReference type="ARBA" id="ARBA00007625"/>
    </source>
</evidence>
<dbReference type="InterPro" id="IPR015943">
    <property type="entry name" value="WD40/YVTN_repeat-like_dom_sf"/>
</dbReference>
<dbReference type="RefSeq" id="XP_067802105.1">
    <property type="nucleotide sequence ID" value="XM_067947954.1"/>
</dbReference>
<keyword evidence="3" id="KW-0677">Repeat</keyword>
<evidence type="ECO:0000256" key="2">
    <source>
        <dbReference type="ARBA" id="ARBA00022574"/>
    </source>
</evidence>
<dbReference type="InterPro" id="IPR050505">
    <property type="entry name" value="WDR55/POC1"/>
</dbReference>
<dbReference type="PANTHER" id="PTHR44019">
    <property type="entry name" value="WD REPEAT-CONTAINING PROTEIN 55"/>
    <property type="match status" value="1"/>
</dbReference>
<reference evidence="5" key="1">
    <citation type="journal article" date="2023" name="Nat. Microbiol.">
        <title>Babesia duncani multi-omics identifies virulence factors and drug targets.</title>
        <authorList>
            <person name="Singh P."/>
            <person name="Lonardi S."/>
            <person name="Liang Q."/>
            <person name="Vydyam P."/>
            <person name="Khabirova E."/>
            <person name="Fang T."/>
            <person name="Gihaz S."/>
            <person name="Thekkiniath J."/>
            <person name="Munshi M."/>
            <person name="Abel S."/>
            <person name="Ciampossin L."/>
            <person name="Batugedara G."/>
            <person name="Gupta M."/>
            <person name="Lu X.M."/>
            <person name="Lenz T."/>
            <person name="Chakravarty S."/>
            <person name="Cornillot E."/>
            <person name="Hu Y."/>
            <person name="Ma W."/>
            <person name="Gonzalez L.M."/>
            <person name="Sanchez S."/>
            <person name="Estrada K."/>
            <person name="Sanchez-Flores A."/>
            <person name="Montero E."/>
            <person name="Harb O.S."/>
            <person name="Le Roch K.G."/>
            <person name="Mamoun C.B."/>
        </authorList>
    </citation>
    <scope>NUCLEOTIDE SEQUENCE</scope>
    <source>
        <strain evidence="5">WA1</strain>
    </source>
</reference>
<comment type="similarity">
    <text evidence="1">Belongs to the WD repeat WDR55 family.</text>
</comment>
<sequence>MSFSLEQSEKMGTQCYYKQFKEHINSINFHSVKNLISVGTVGGNVSTWEWESFEKGLRQKWDKGDIHSAAVRHVRITPNGKGVVSCSSDKTVVLTDLERGTCKWRVKGHGEGVNAVACIDDNLIASGDDEGELVVWDVRIGNKGSCVSKITEFDDCISGIEIGKDSSEILAICADQIGCFDFRNNRLKVQAISDQLEHELSCLVKVKNGEKVACATQTGCLCLFSYGYWGDFNDRILISKEALNDMVKLNENLICTCGDDGKIYIVEIHPNRVAGVLKRHEQLLPGSVGYSDCLSVNGQGSILAFVGNSDTLYITSTDEVSQITTGDANEEFFDDL</sequence>
<keyword evidence="6" id="KW-1185">Reference proteome</keyword>
<feature type="repeat" description="WD" evidence="4">
    <location>
        <begin position="106"/>
        <end position="139"/>
    </location>
</feature>
<comment type="caution">
    <text evidence="5">The sequence shown here is derived from an EMBL/GenBank/DDBJ whole genome shotgun (WGS) entry which is preliminary data.</text>
</comment>
<dbReference type="AlphaFoldDB" id="A0AAD9PI33"/>
<evidence type="ECO:0000256" key="4">
    <source>
        <dbReference type="PROSITE-ProRule" id="PRU00221"/>
    </source>
</evidence>
<evidence type="ECO:0000313" key="5">
    <source>
        <dbReference type="EMBL" id="KAK2195262.1"/>
    </source>
</evidence>